<dbReference type="Proteomes" id="UP000248021">
    <property type="component" value="Unassembled WGS sequence"/>
</dbReference>
<protein>
    <submittedName>
        <fullName evidence="2">Uncharacterized protein</fullName>
    </submittedName>
</protein>
<organism evidence="2 3">
    <name type="scientific">Chelatococcus asaccharovorans</name>
    <dbReference type="NCBI Taxonomy" id="28210"/>
    <lineage>
        <taxon>Bacteria</taxon>
        <taxon>Pseudomonadati</taxon>
        <taxon>Pseudomonadota</taxon>
        <taxon>Alphaproteobacteria</taxon>
        <taxon>Hyphomicrobiales</taxon>
        <taxon>Chelatococcaceae</taxon>
        <taxon>Chelatococcus</taxon>
    </lineage>
</organism>
<keyword evidence="3" id="KW-1185">Reference proteome</keyword>
<reference evidence="2 3" key="1">
    <citation type="submission" date="2018-05" db="EMBL/GenBank/DDBJ databases">
        <title>Genomic Encyclopedia of Type Strains, Phase IV (KMG-IV): sequencing the most valuable type-strain genomes for metagenomic binning, comparative biology and taxonomic classification.</title>
        <authorList>
            <person name="Goeker M."/>
        </authorList>
    </citation>
    <scope>NUCLEOTIDE SEQUENCE [LARGE SCALE GENOMIC DNA]</scope>
    <source>
        <strain evidence="2 3">DSM 6462</strain>
    </source>
</reference>
<proteinExistence type="predicted"/>
<dbReference type="EMBL" id="QJJK01000001">
    <property type="protein sequence ID" value="PXW65138.1"/>
    <property type="molecule type" value="Genomic_DNA"/>
</dbReference>
<evidence type="ECO:0000313" key="2">
    <source>
        <dbReference type="EMBL" id="PXW65138.1"/>
    </source>
</evidence>
<comment type="caution">
    <text evidence="2">The sequence shown here is derived from an EMBL/GenBank/DDBJ whole genome shotgun (WGS) entry which is preliminary data.</text>
</comment>
<sequence>MMHGRSEAIGRQAGGRAPASSAATFGAGISGTGR</sequence>
<feature type="region of interest" description="Disordered" evidence="1">
    <location>
        <begin position="1"/>
        <end position="34"/>
    </location>
</feature>
<evidence type="ECO:0000256" key="1">
    <source>
        <dbReference type="SAM" id="MobiDB-lite"/>
    </source>
</evidence>
<accession>A0A2V3UWS4</accession>
<evidence type="ECO:0000313" key="3">
    <source>
        <dbReference type="Proteomes" id="UP000248021"/>
    </source>
</evidence>
<name>A0A2V3UWS4_9HYPH</name>
<dbReference type="AlphaFoldDB" id="A0A2V3UWS4"/>
<gene>
    <name evidence="2" type="ORF">C7450_101901</name>
</gene>